<accession>B0SXW7</accession>
<reference evidence="1" key="1">
    <citation type="submission" date="2008-01" db="EMBL/GenBank/DDBJ databases">
        <title>Complete sequence of chromosome of Caulobacter sp. K31.</title>
        <authorList>
            <consortium name="US DOE Joint Genome Institute"/>
            <person name="Copeland A."/>
            <person name="Lucas S."/>
            <person name="Lapidus A."/>
            <person name="Barry K."/>
            <person name="Glavina del Rio T."/>
            <person name="Dalin E."/>
            <person name="Tice H."/>
            <person name="Pitluck S."/>
            <person name="Bruce D."/>
            <person name="Goodwin L."/>
            <person name="Thompson L.S."/>
            <person name="Brettin T."/>
            <person name="Detter J.C."/>
            <person name="Han C."/>
            <person name="Schmutz J."/>
            <person name="Larimer F."/>
            <person name="Land M."/>
            <person name="Hauser L."/>
            <person name="Kyrpides N."/>
            <person name="Kim E."/>
            <person name="Stephens C."/>
            <person name="Richardson P."/>
        </authorList>
    </citation>
    <scope>NUCLEOTIDE SEQUENCE [LARGE SCALE GENOMIC DNA]</scope>
    <source>
        <strain evidence="1">K31</strain>
    </source>
</reference>
<evidence type="ECO:0000313" key="1">
    <source>
        <dbReference type="EMBL" id="ABZ70290.1"/>
    </source>
</evidence>
<dbReference type="HOGENOM" id="CLU_1632378_0_0_5"/>
<protein>
    <submittedName>
        <fullName evidence="1">Uncharacterized protein</fullName>
    </submittedName>
</protein>
<sequence length="162" mass="18446">MSEKVTLSDLRNAIEDINKDVMRERVNGEVSNVDVLARVRSLKAKDIEYLTAQLVNIALTKLYNEVSNRKGPKSINDAGVDLFGSYRSIPKNITLVKGKKKDTSKVTFQEADLWIKSHDTKSDEKKNEEFKRLVEDCRPFKQSDDDSLEVAMKRKIEAEGLL</sequence>
<dbReference type="AlphaFoldDB" id="B0SXW7"/>
<name>B0SXW7_CAUSK</name>
<dbReference type="KEGG" id="cak:Caul_1160"/>
<dbReference type="EMBL" id="CP000927">
    <property type="protein sequence ID" value="ABZ70290.1"/>
    <property type="molecule type" value="Genomic_DNA"/>
</dbReference>
<proteinExistence type="predicted"/>
<dbReference type="OrthoDB" id="8398945at2"/>
<organism evidence="1">
    <name type="scientific">Caulobacter sp. (strain K31)</name>
    <dbReference type="NCBI Taxonomy" id="366602"/>
    <lineage>
        <taxon>Bacteria</taxon>
        <taxon>Pseudomonadati</taxon>
        <taxon>Pseudomonadota</taxon>
        <taxon>Alphaproteobacteria</taxon>
        <taxon>Caulobacterales</taxon>
        <taxon>Caulobacteraceae</taxon>
        <taxon>Caulobacter</taxon>
    </lineage>
</organism>
<gene>
    <name evidence="1" type="ordered locus">Caul_1160</name>
</gene>